<name>A0ABD5QWB9_9EURY</name>
<keyword evidence="1" id="KW-1133">Transmembrane helix</keyword>
<dbReference type="RefSeq" id="WP_122104688.1">
    <property type="nucleotide sequence ID" value="NZ_JBHSKV010000024.1"/>
</dbReference>
<proteinExistence type="predicted"/>
<evidence type="ECO:0000313" key="3">
    <source>
        <dbReference type="Proteomes" id="UP001596145"/>
    </source>
</evidence>
<feature type="transmembrane region" description="Helical" evidence="1">
    <location>
        <begin position="7"/>
        <end position="25"/>
    </location>
</feature>
<feature type="transmembrane region" description="Helical" evidence="1">
    <location>
        <begin position="71"/>
        <end position="92"/>
    </location>
</feature>
<keyword evidence="1" id="KW-0472">Membrane</keyword>
<sequence length="95" mass="9761">MPTVVELVVYAVIGLFGANAVPHFVKGITGERHMTPMGPESSAVANAVWGSVNVLVAGSLAWVYRDAVEPATLAIAFVAGTAMAVGLASYWGGED</sequence>
<reference evidence="2 3" key="1">
    <citation type="journal article" date="2019" name="Int. J. Syst. Evol. Microbiol.">
        <title>The Global Catalogue of Microorganisms (GCM) 10K type strain sequencing project: providing services to taxonomists for standard genome sequencing and annotation.</title>
        <authorList>
            <consortium name="The Broad Institute Genomics Platform"/>
            <consortium name="The Broad Institute Genome Sequencing Center for Infectious Disease"/>
            <person name="Wu L."/>
            <person name="Ma J."/>
        </authorList>
    </citation>
    <scope>NUCLEOTIDE SEQUENCE [LARGE SCALE GENOMIC DNA]</scope>
    <source>
        <strain evidence="2 3">CGMCC 1.16026</strain>
    </source>
</reference>
<dbReference type="AlphaFoldDB" id="A0ABD5QWB9"/>
<dbReference type="Proteomes" id="UP001596145">
    <property type="component" value="Unassembled WGS sequence"/>
</dbReference>
<organism evidence="2 3">
    <name type="scientific">Halorubrum glutamatedens</name>
    <dbReference type="NCBI Taxonomy" id="2707018"/>
    <lineage>
        <taxon>Archaea</taxon>
        <taxon>Methanobacteriati</taxon>
        <taxon>Methanobacteriota</taxon>
        <taxon>Stenosarchaea group</taxon>
        <taxon>Halobacteria</taxon>
        <taxon>Halobacteriales</taxon>
        <taxon>Haloferacaceae</taxon>
        <taxon>Halorubrum</taxon>
    </lineage>
</organism>
<comment type="caution">
    <text evidence="2">The sequence shown here is derived from an EMBL/GenBank/DDBJ whole genome shotgun (WGS) entry which is preliminary data.</text>
</comment>
<evidence type="ECO:0008006" key="4">
    <source>
        <dbReference type="Google" id="ProtNLM"/>
    </source>
</evidence>
<feature type="transmembrane region" description="Helical" evidence="1">
    <location>
        <begin position="45"/>
        <end position="64"/>
    </location>
</feature>
<protein>
    <recommendedName>
        <fullName evidence="4">Integral membrane protein</fullName>
    </recommendedName>
</protein>
<dbReference type="EMBL" id="JBHSKV010000024">
    <property type="protein sequence ID" value="MFC5136411.1"/>
    <property type="molecule type" value="Genomic_DNA"/>
</dbReference>
<evidence type="ECO:0000313" key="2">
    <source>
        <dbReference type="EMBL" id="MFC5136411.1"/>
    </source>
</evidence>
<keyword evidence="3" id="KW-1185">Reference proteome</keyword>
<keyword evidence="1" id="KW-0812">Transmembrane</keyword>
<gene>
    <name evidence="2" type="ORF">ACFPJA_17010</name>
</gene>
<accession>A0ABD5QWB9</accession>
<evidence type="ECO:0000256" key="1">
    <source>
        <dbReference type="SAM" id="Phobius"/>
    </source>
</evidence>